<dbReference type="EMBL" id="CM000880">
    <property type="protein sequence ID" value="KQK22320.1"/>
    <property type="molecule type" value="Genomic_DNA"/>
</dbReference>
<organism evidence="2">
    <name type="scientific">Brachypodium distachyon</name>
    <name type="common">Purple false brome</name>
    <name type="synonym">Trachynia distachya</name>
    <dbReference type="NCBI Taxonomy" id="15368"/>
    <lineage>
        <taxon>Eukaryota</taxon>
        <taxon>Viridiplantae</taxon>
        <taxon>Streptophyta</taxon>
        <taxon>Embryophyta</taxon>
        <taxon>Tracheophyta</taxon>
        <taxon>Spermatophyta</taxon>
        <taxon>Magnoliopsida</taxon>
        <taxon>Liliopsida</taxon>
        <taxon>Poales</taxon>
        <taxon>Poaceae</taxon>
        <taxon>BOP clade</taxon>
        <taxon>Pooideae</taxon>
        <taxon>Stipodae</taxon>
        <taxon>Brachypodieae</taxon>
        <taxon>Brachypodium</taxon>
    </lineage>
</organism>
<dbReference type="InParanoid" id="A0A0Q3HHU0"/>
<sequence>MPPWRQNRARLHRWRRTAEQRAAATVGRRRSRDVRPRRRASTEQGRAAAAAGFDGAGAHGCGGGASTEQGRTAAAAGSRRRWGTRGPQIPSKRQDLAASV</sequence>
<evidence type="ECO:0000313" key="2">
    <source>
        <dbReference type="EMBL" id="KQK22320.1"/>
    </source>
</evidence>
<reference evidence="2" key="2">
    <citation type="submission" date="2017-06" db="EMBL/GenBank/DDBJ databases">
        <title>WGS assembly of Brachypodium distachyon.</title>
        <authorList>
            <consortium name="The International Brachypodium Initiative"/>
            <person name="Lucas S."/>
            <person name="Harmon-Smith M."/>
            <person name="Lail K."/>
            <person name="Tice H."/>
            <person name="Grimwood J."/>
            <person name="Bruce D."/>
            <person name="Barry K."/>
            <person name="Shu S."/>
            <person name="Lindquist E."/>
            <person name="Wang M."/>
            <person name="Pitluck S."/>
            <person name="Vogel J.P."/>
            <person name="Garvin D.F."/>
            <person name="Mockler T.C."/>
            <person name="Schmutz J."/>
            <person name="Rokhsar D."/>
            <person name="Bevan M.W."/>
        </authorList>
    </citation>
    <scope>NUCLEOTIDE SEQUENCE</scope>
    <source>
        <strain evidence="2">Bd21</strain>
    </source>
</reference>
<evidence type="ECO:0000313" key="3">
    <source>
        <dbReference type="EnsemblPlants" id="KQK22320"/>
    </source>
</evidence>
<protein>
    <submittedName>
        <fullName evidence="2 3">Uncharacterized protein</fullName>
    </submittedName>
</protein>
<accession>A0A0Q3HHU0</accession>
<proteinExistence type="predicted"/>
<dbReference type="EnsemblPlants" id="KQK22320">
    <property type="protein sequence ID" value="KQK22320"/>
    <property type="gene ID" value="BRADI_1g66475v3"/>
</dbReference>
<name>A0A0Q3HHU0_BRADI</name>
<evidence type="ECO:0000313" key="4">
    <source>
        <dbReference type="Proteomes" id="UP000008810"/>
    </source>
</evidence>
<keyword evidence="4" id="KW-1185">Reference proteome</keyword>
<dbReference type="Proteomes" id="UP000008810">
    <property type="component" value="Chromosome 1"/>
</dbReference>
<feature type="compositionally biased region" description="Basic residues" evidence="1">
    <location>
        <begin position="27"/>
        <end position="39"/>
    </location>
</feature>
<dbReference type="Gramene" id="KQK22320">
    <property type="protein sequence ID" value="KQK22320"/>
    <property type="gene ID" value="BRADI_1g66475v3"/>
</dbReference>
<evidence type="ECO:0000256" key="1">
    <source>
        <dbReference type="SAM" id="MobiDB-lite"/>
    </source>
</evidence>
<dbReference type="AlphaFoldDB" id="A0A0Q3HHU0"/>
<feature type="region of interest" description="Disordered" evidence="1">
    <location>
        <begin position="1"/>
        <end position="100"/>
    </location>
</feature>
<reference evidence="2 3" key="1">
    <citation type="journal article" date="2010" name="Nature">
        <title>Genome sequencing and analysis of the model grass Brachypodium distachyon.</title>
        <authorList>
            <consortium name="International Brachypodium Initiative"/>
        </authorList>
    </citation>
    <scope>NUCLEOTIDE SEQUENCE [LARGE SCALE GENOMIC DNA]</scope>
    <source>
        <strain evidence="2 3">Bd21</strain>
    </source>
</reference>
<gene>
    <name evidence="2" type="ORF">BRADI_1g66475v3</name>
</gene>
<feature type="compositionally biased region" description="Gly residues" evidence="1">
    <location>
        <begin position="54"/>
        <end position="65"/>
    </location>
</feature>
<reference evidence="3" key="3">
    <citation type="submission" date="2018-08" db="UniProtKB">
        <authorList>
            <consortium name="EnsemblPlants"/>
        </authorList>
    </citation>
    <scope>IDENTIFICATION</scope>
    <source>
        <strain evidence="3">cv. Bd21</strain>
    </source>
</reference>